<keyword evidence="7" id="KW-0813">Transport</keyword>
<keyword evidence="12" id="KW-0072">Autophagy</keyword>
<dbReference type="SUPFAM" id="SSF50911">
    <property type="entry name" value="Mannose 6-phosphate receptor domain"/>
    <property type="match status" value="1"/>
</dbReference>
<dbReference type="GO" id="GO:0046983">
    <property type="term" value="F:protein dimerization activity"/>
    <property type="evidence" value="ECO:0007669"/>
    <property type="project" value="InterPro"/>
</dbReference>
<feature type="compositionally biased region" description="Polar residues" evidence="19">
    <location>
        <begin position="528"/>
        <end position="539"/>
    </location>
</feature>
<dbReference type="GO" id="GO:0015031">
    <property type="term" value="P:protein transport"/>
    <property type="evidence" value="ECO:0007669"/>
    <property type="project" value="UniProtKB-KW"/>
</dbReference>
<dbReference type="InterPro" id="IPR011598">
    <property type="entry name" value="bHLH_dom"/>
</dbReference>
<evidence type="ECO:0000256" key="18">
    <source>
        <dbReference type="SAM" id="Coils"/>
    </source>
</evidence>
<feature type="signal peptide" evidence="21">
    <location>
        <begin position="1"/>
        <end position="23"/>
    </location>
</feature>
<feature type="region of interest" description="Disordered" evidence="19">
    <location>
        <begin position="525"/>
        <end position="585"/>
    </location>
</feature>
<evidence type="ECO:0000256" key="12">
    <source>
        <dbReference type="ARBA" id="ARBA00023006"/>
    </source>
</evidence>
<dbReference type="PANTHER" id="PTHR15071:SF0">
    <property type="entry name" value="MANNOSE 6-PHOSPHATE RECEPTOR-LIKE PROTEIN 1"/>
    <property type="match status" value="1"/>
</dbReference>
<dbReference type="InterPro" id="IPR036638">
    <property type="entry name" value="HLH_DNA-bd_sf"/>
</dbReference>
<dbReference type="OrthoDB" id="4504960at2759"/>
<evidence type="ECO:0000256" key="3">
    <source>
        <dbReference type="ARBA" id="ARBA00004472"/>
    </source>
</evidence>
<reference evidence="24 25" key="1">
    <citation type="submission" date="2017-04" db="EMBL/GenBank/DDBJ databases">
        <title>Genome Sequence of the Model Brown-Rot Fungus Postia placenta SB12.</title>
        <authorList>
            <consortium name="DOE Joint Genome Institute"/>
            <person name="Gaskell J."/>
            <person name="Kersten P."/>
            <person name="Larrondo L.F."/>
            <person name="Canessa P."/>
            <person name="Martinez D."/>
            <person name="Hibbett D."/>
            <person name="Schmoll M."/>
            <person name="Kubicek C.P."/>
            <person name="Martinez A.T."/>
            <person name="Yadav J."/>
            <person name="Master E."/>
            <person name="Magnuson J.K."/>
            <person name="James T."/>
            <person name="Yaver D."/>
            <person name="Berka R."/>
            <person name="Labutti K."/>
            <person name="Lipzen A."/>
            <person name="Aerts A."/>
            <person name="Barry K."/>
            <person name="Henrissat B."/>
            <person name="Blanchette R."/>
            <person name="Grigoriev I."/>
            <person name="Cullen D."/>
        </authorList>
    </citation>
    <scope>NUCLEOTIDE SEQUENCE [LARGE SCALE GENOMIC DNA]</scope>
    <source>
        <strain evidence="24 25">MAD-698-R-SB12</strain>
    </source>
</reference>
<dbReference type="PROSITE" id="PS51914">
    <property type="entry name" value="MRH"/>
    <property type="match status" value="1"/>
</dbReference>
<evidence type="ECO:0000313" key="24">
    <source>
        <dbReference type="EMBL" id="OSX67033.1"/>
    </source>
</evidence>
<keyword evidence="9 21" id="KW-0732">Signal</keyword>
<feature type="coiled-coil region" evidence="18">
    <location>
        <begin position="452"/>
        <end position="520"/>
    </location>
</feature>
<feature type="compositionally biased region" description="Polar residues" evidence="19">
    <location>
        <begin position="556"/>
        <end position="566"/>
    </location>
</feature>
<keyword evidence="8 20" id="KW-0812">Transmembrane</keyword>
<feature type="compositionally biased region" description="Gly residues" evidence="19">
    <location>
        <begin position="243"/>
        <end position="256"/>
    </location>
</feature>
<protein>
    <recommendedName>
        <fullName evidence="6">Autophagy-related protein 27</fullName>
    </recommendedName>
</protein>
<evidence type="ECO:0000256" key="10">
    <source>
        <dbReference type="ARBA" id="ARBA00022927"/>
    </source>
</evidence>
<evidence type="ECO:0000256" key="11">
    <source>
        <dbReference type="ARBA" id="ARBA00022989"/>
    </source>
</evidence>
<evidence type="ECO:0000256" key="2">
    <source>
        <dbReference type="ARBA" id="ARBA00004358"/>
    </source>
</evidence>
<dbReference type="GO" id="GO:0000139">
    <property type="term" value="C:Golgi membrane"/>
    <property type="evidence" value="ECO:0007669"/>
    <property type="project" value="UniProtKB-SubCell"/>
</dbReference>
<evidence type="ECO:0000256" key="21">
    <source>
        <dbReference type="SAM" id="SignalP"/>
    </source>
</evidence>
<comment type="subcellular location">
    <subcellularLocation>
        <location evidence="2">Cytoplasmic vesicle membrane</location>
        <topology evidence="2">Single-pass type I membrane protein</topology>
    </subcellularLocation>
    <subcellularLocation>
        <location evidence="4">Golgi apparatus membrane</location>
        <topology evidence="4">Single-pass type I membrane protein</topology>
    </subcellularLocation>
    <subcellularLocation>
        <location evidence="1">Mitochondrion membrane</location>
        <topology evidence="1">Single-pass membrane protein</topology>
    </subcellularLocation>
    <subcellularLocation>
        <location evidence="3">Preautophagosomal structure membrane</location>
        <topology evidence="3">Single-pass type I membrane protein</topology>
    </subcellularLocation>
</comment>
<dbReference type="GO" id="GO:0031966">
    <property type="term" value="C:mitochondrial membrane"/>
    <property type="evidence" value="ECO:0007669"/>
    <property type="project" value="UniProtKB-SubCell"/>
</dbReference>
<dbReference type="InterPro" id="IPR044865">
    <property type="entry name" value="MRH_dom"/>
</dbReference>
<dbReference type="AlphaFoldDB" id="A0A1X6NF86"/>
<keyword evidence="14" id="KW-0496">Mitochondrion</keyword>
<dbReference type="EMBL" id="KZ110591">
    <property type="protein sequence ID" value="OSX67033.1"/>
    <property type="molecule type" value="Genomic_DNA"/>
</dbReference>
<feature type="domain" description="BHLH" evidence="22">
    <location>
        <begin position="446"/>
        <end position="496"/>
    </location>
</feature>
<keyword evidence="16" id="KW-1015">Disulfide bond</keyword>
<feature type="domain" description="MRH" evidence="23">
    <location>
        <begin position="26"/>
        <end position="172"/>
    </location>
</feature>
<feature type="transmembrane region" description="Helical" evidence="20">
    <location>
        <begin position="179"/>
        <end position="203"/>
    </location>
</feature>
<dbReference type="SUPFAM" id="SSF47459">
    <property type="entry name" value="HLH, helix-loop-helix DNA-binding domain"/>
    <property type="match status" value="1"/>
</dbReference>
<proteinExistence type="inferred from homology"/>
<keyword evidence="17" id="KW-0968">Cytoplasmic vesicle</keyword>
<evidence type="ECO:0000256" key="19">
    <source>
        <dbReference type="SAM" id="MobiDB-lite"/>
    </source>
</evidence>
<dbReference type="GO" id="GO:0034045">
    <property type="term" value="C:phagophore assembly site membrane"/>
    <property type="evidence" value="ECO:0007669"/>
    <property type="project" value="UniProtKB-SubCell"/>
</dbReference>
<dbReference type="GO" id="GO:0005770">
    <property type="term" value="C:late endosome"/>
    <property type="evidence" value="ECO:0007669"/>
    <property type="project" value="TreeGrafter"/>
</dbReference>
<dbReference type="Proteomes" id="UP000194127">
    <property type="component" value="Unassembled WGS sequence"/>
</dbReference>
<evidence type="ECO:0000256" key="20">
    <source>
        <dbReference type="SAM" id="Phobius"/>
    </source>
</evidence>
<keyword evidence="15 20" id="KW-0472">Membrane</keyword>
<dbReference type="GO" id="GO:0007034">
    <property type="term" value="P:vacuolar transport"/>
    <property type="evidence" value="ECO:0007669"/>
    <property type="project" value="TreeGrafter"/>
</dbReference>
<comment type="similarity">
    <text evidence="5">Belongs to the ATG27 family.</text>
</comment>
<dbReference type="GO" id="GO:0006914">
    <property type="term" value="P:autophagy"/>
    <property type="evidence" value="ECO:0007669"/>
    <property type="project" value="UniProtKB-KW"/>
</dbReference>
<keyword evidence="10" id="KW-0653">Protein transport</keyword>
<evidence type="ECO:0000256" key="4">
    <source>
        <dbReference type="ARBA" id="ARBA00004614"/>
    </source>
</evidence>
<dbReference type="GeneID" id="36333326"/>
<dbReference type="STRING" id="670580.A0A1X6NF86"/>
<evidence type="ECO:0000256" key="7">
    <source>
        <dbReference type="ARBA" id="ARBA00022448"/>
    </source>
</evidence>
<dbReference type="SMART" id="SM01404">
    <property type="entry name" value="CIMR"/>
    <property type="match status" value="1"/>
</dbReference>
<dbReference type="InterPro" id="IPR009011">
    <property type="entry name" value="Man6P_isomerase_rcpt-bd_dom_sf"/>
</dbReference>
<keyword evidence="11 20" id="KW-1133">Transmembrane helix</keyword>
<keyword evidence="18" id="KW-0175">Coiled coil</keyword>
<evidence type="ECO:0000256" key="6">
    <source>
        <dbReference type="ARBA" id="ARBA00013776"/>
    </source>
</evidence>
<dbReference type="RefSeq" id="XP_024343827.1">
    <property type="nucleotide sequence ID" value="XM_024488377.1"/>
</dbReference>
<evidence type="ECO:0000256" key="9">
    <source>
        <dbReference type="ARBA" id="ARBA00022729"/>
    </source>
</evidence>
<keyword evidence="13" id="KW-0333">Golgi apparatus</keyword>
<sequence>MKYSPSMRAILLSAVALLAVVRAEEAPCTAHDGDDYYDLSPLKSNKDYEFKSPDGKDFVLNVCKPVNHDVWAPKVDNPENVAGFTRHDRGDFSIGETNTTLTVQNGHPMLVMTNGSPCPGAESTRGSTAIRFICDTSVFEAGKPDIVAQLPPDDDSACAFFMEWRTHVACPTHEKTGRIGFLTVLAAILTTAFMLYIIVGTFYKRYVLELRGFDQIPRLSIISFSGTMTWVRDRIDHIRDRSSGGGRSGGSGYRGLGGEDEPMMHGPPGYLDEQDEDEAHDLEAQTGSEGARPAALCHFTMASGDPGEIHCDEPERLRDRRVSEHRDAWVSMRTLCVPWARACWGGPRGSRCGGGVIFAPVMEHDKDGAMTVLCPGHRGRRRHNYLYALFGGGLFGGSRGSWQGRGDNRLPWLQRRRGGGNRGRLYDEDMGGIHSAENLANTRKEATRRQRIEAEQRRRDELRDGYARLKDVLPVSNQKSSKVSLLERACNHITALEKSNRQMQARLAQVESEVGRLRSLNEKISLGVGNTPSPGQVNMDSRPLSPPPEETKVPAPQQQHQLTSVAGQEPLREDSDSPAASEADF</sequence>
<evidence type="ECO:0000256" key="13">
    <source>
        <dbReference type="ARBA" id="ARBA00023034"/>
    </source>
</evidence>
<accession>A0A1X6NF86</accession>
<dbReference type="GO" id="GO:0010008">
    <property type="term" value="C:endosome membrane"/>
    <property type="evidence" value="ECO:0007669"/>
    <property type="project" value="UniProtKB-SubCell"/>
</dbReference>
<dbReference type="PANTHER" id="PTHR15071">
    <property type="entry name" value="MANNOSE-6-PHOSPHATE RECEPTOR FAMILY MEMBER"/>
    <property type="match status" value="1"/>
</dbReference>
<evidence type="ECO:0000313" key="25">
    <source>
        <dbReference type="Proteomes" id="UP000194127"/>
    </source>
</evidence>
<evidence type="ECO:0000256" key="17">
    <source>
        <dbReference type="ARBA" id="ARBA00023329"/>
    </source>
</evidence>
<dbReference type="PROSITE" id="PS50888">
    <property type="entry name" value="BHLH"/>
    <property type="match status" value="1"/>
</dbReference>
<dbReference type="Gene3D" id="2.70.130.10">
    <property type="entry name" value="Mannose-6-phosphate receptor binding domain"/>
    <property type="match status" value="1"/>
</dbReference>
<feature type="chain" id="PRO_5012078168" description="Autophagy-related protein 27" evidence="21">
    <location>
        <begin position="24"/>
        <end position="585"/>
    </location>
</feature>
<evidence type="ECO:0000256" key="16">
    <source>
        <dbReference type="ARBA" id="ARBA00023157"/>
    </source>
</evidence>
<dbReference type="Gene3D" id="4.10.280.10">
    <property type="entry name" value="Helix-loop-helix DNA-binding domain"/>
    <property type="match status" value="1"/>
</dbReference>
<dbReference type="Pfam" id="PF09451">
    <property type="entry name" value="ATG27"/>
    <property type="match status" value="1"/>
</dbReference>
<gene>
    <name evidence="24" type="ORF">POSPLADRAFT_1175767</name>
</gene>
<evidence type="ECO:0000259" key="22">
    <source>
        <dbReference type="PROSITE" id="PS50888"/>
    </source>
</evidence>
<dbReference type="SMART" id="SM00353">
    <property type="entry name" value="HLH"/>
    <property type="match status" value="1"/>
</dbReference>
<organism evidence="24 25">
    <name type="scientific">Postia placenta MAD-698-R-SB12</name>
    <dbReference type="NCBI Taxonomy" id="670580"/>
    <lineage>
        <taxon>Eukaryota</taxon>
        <taxon>Fungi</taxon>
        <taxon>Dikarya</taxon>
        <taxon>Basidiomycota</taxon>
        <taxon>Agaricomycotina</taxon>
        <taxon>Agaricomycetes</taxon>
        <taxon>Polyporales</taxon>
        <taxon>Adustoporiaceae</taxon>
        <taxon>Rhodonia</taxon>
    </lineage>
</organism>
<keyword evidence="25" id="KW-1185">Reference proteome</keyword>
<evidence type="ECO:0000256" key="1">
    <source>
        <dbReference type="ARBA" id="ARBA00004304"/>
    </source>
</evidence>
<evidence type="ECO:0000256" key="5">
    <source>
        <dbReference type="ARBA" id="ARBA00005363"/>
    </source>
</evidence>
<name>A0A1X6NF86_9APHY</name>
<dbReference type="InterPro" id="IPR018939">
    <property type="entry name" value="Autophagy-rel_prot_27"/>
</dbReference>
<dbReference type="Pfam" id="PF00010">
    <property type="entry name" value="HLH"/>
    <property type="match status" value="1"/>
</dbReference>
<evidence type="ECO:0000256" key="8">
    <source>
        <dbReference type="ARBA" id="ARBA00022692"/>
    </source>
</evidence>
<evidence type="ECO:0000256" key="15">
    <source>
        <dbReference type="ARBA" id="ARBA00023136"/>
    </source>
</evidence>
<evidence type="ECO:0000259" key="23">
    <source>
        <dbReference type="PROSITE" id="PS51914"/>
    </source>
</evidence>
<feature type="region of interest" description="Disordered" evidence="19">
    <location>
        <begin position="241"/>
        <end position="274"/>
    </location>
</feature>
<evidence type="ECO:0000256" key="14">
    <source>
        <dbReference type="ARBA" id="ARBA00023128"/>
    </source>
</evidence>